<dbReference type="AlphaFoldDB" id="A0A3A3FNC5"/>
<evidence type="ECO:0000256" key="1">
    <source>
        <dbReference type="ARBA" id="ARBA00006738"/>
    </source>
</evidence>
<dbReference type="Proteomes" id="UP000265955">
    <property type="component" value="Unassembled WGS sequence"/>
</dbReference>
<accession>A0A3A3FNC5</accession>
<dbReference type="InterPro" id="IPR003509">
    <property type="entry name" value="UPF0102_YraN-like"/>
</dbReference>
<name>A0A3A3FNC5_9BURK</name>
<dbReference type="PANTHER" id="PTHR34039">
    <property type="entry name" value="UPF0102 PROTEIN YRAN"/>
    <property type="match status" value="1"/>
</dbReference>
<keyword evidence="4" id="KW-1185">Reference proteome</keyword>
<protein>
    <recommendedName>
        <fullName evidence="2">UPF0102 protein D3871_02455</fullName>
    </recommendedName>
</protein>
<dbReference type="HAMAP" id="MF_00048">
    <property type="entry name" value="UPF0102"/>
    <property type="match status" value="1"/>
</dbReference>
<dbReference type="NCBIfam" id="TIGR00252">
    <property type="entry name" value="YraN family protein"/>
    <property type="match status" value="1"/>
</dbReference>
<organism evidence="3 4">
    <name type="scientific">Noviherbaspirillum saxi</name>
    <dbReference type="NCBI Taxonomy" id="2320863"/>
    <lineage>
        <taxon>Bacteria</taxon>
        <taxon>Pseudomonadati</taxon>
        <taxon>Pseudomonadota</taxon>
        <taxon>Betaproteobacteria</taxon>
        <taxon>Burkholderiales</taxon>
        <taxon>Oxalobacteraceae</taxon>
        <taxon>Noviherbaspirillum</taxon>
    </lineage>
</organism>
<dbReference type="InterPro" id="IPR011856">
    <property type="entry name" value="tRNA_endonuc-like_dom_sf"/>
</dbReference>
<dbReference type="OrthoDB" id="9794876at2"/>
<dbReference type="RefSeq" id="WP_119767464.1">
    <property type="nucleotide sequence ID" value="NZ_QYUO01000001.1"/>
</dbReference>
<dbReference type="SUPFAM" id="SSF52980">
    <property type="entry name" value="Restriction endonuclease-like"/>
    <property type="match status" value="1"/>
</dbReference>
<comment type="similarity">
    <text evidence="1 2">Belongs to the UPF0102 family.</text>
</comment>
<dbReference type="CDD" id="cd20736">
    <property type="entry name" value="PoNe_Nuclease"/>
    <property type="match status" value="1"/>
</dbReference>
<dbReference type="Pfam" id="PF02021">
    <property type="entry name" value="UPF0102"/>
    <property type="match status" value="1"/>
</dbReference>
<evidence type="ECO:0000313" key="4">
    <source>
        <dbReference type="Proteomes" id="UP000265955"/>
    </source>
</evidence>
<evidence type="ECO:0000313" key="3">
    <source>
        <dbReference type="EMBL" id="RJF97516.1"/>
    </source>
</evidence>
<proteinExistence type="inferred from homology"/>
<dbReference type="PANTHER" id="PTHR34039:SF1">
    <property type="entry name" value="UPF0102 PROTEIN YRAN"/>
    <property type="match status" value="1"/>
</dbReference>
<dbReference type="Gene3D" id="3.40.1350.10">
    <property type="match status" value="1"/>
</dbReference>
<reference evidence="4" key="1">
    <citation type="submission" date="2018-09" db="EMBL/GenBank/DDBJ databases">
        <authorList>
            <person name="Zhu H."/>
        </authorList>
    </citation>
    <scope>NUCLEOTIDE SEQUENCE [LARGE SCALE GENOMIC DNA]</scope>
    <source>
        <strain evidence="4">K1R23-30</strain>
    </source>
</reference>
<dbReference type="InterPro" id="IPR011335">
    <property type="entry name" value="Restrct_endonuc-II-like"/>
</dbReference>
<gene>
    <name evidence="3" type="ORF">D3871_02455</name>
</gene>
<evidence type="ECO:0000256" key="2">
    <source>
        <dbReference type="HAMAP-Rule" id="MF_00048"/>
    </source>
</evidence>
<dbReference type="EMBL" id="QYUO01000001">
    <property type="protein sequence ID" value="RJF97516.1"/>
    <property type="molecule type" value="Genomic_DNA"/>
</dbReference>
<dbReference type="GO" id="GO:0003676">
    <property type="term" value="F:nucleic acid binding"/>
    <property type="evidence" value="ECO:0007669"/>
    <property type="project" value="InterPro"/>
</dbReference>
<comment type="caution">
    <text evidence="3">The sequence shown here is derived from an EMBL/GenBank/DDBJ whole genome shotgun (WGS) entry which is preliminary data.</text>
</comment>
<sequence length="124" mass="13854">MGLLNAFSRPRTAEQIAGAQGEDRALHYLQQQGMSLVERNFRCKGGEIDLIMQDRSSLVFVEVRKRAASRYGGAAASITGRKQARLILAAQIFLQRYRMPPACRFDVVAIDGDALSWLRNAIEQ</sequence>
<dbReference type="NCBIfam" id="NF009150">
    <property type="entry name" value="PRK12497.1-3"/>
    <property type="match status" value="1"/>
</dbReference>